<proteinExistence type="predicted"/>
<comment type="caution">
    <text evidence="1">The sequence shown here is derived from an EMBL/GenBank/DDBJ whole genome shotgun (WGS) entry which is preliminary data.</text>
</comment>
<accession>A0AAW5A4I5</accession>
<dbReference type="EMBL" id="WMCP01000040">
    <property type="protein sequence ID" value="MCF2304029.1"/>
    <property type="molecule type" value="Genomic_DNA"/>
</dbReference>
<protein>
    <recommendedName>
        <fullName evidence="3">DUF4156 domain-containing protein</fullName>
    </recommendedName>
</protein>
<evidence type="ECO:0000313" key="1">
    <source>
        <dbReference type="EMBL" id="MCF2304029.1"/>
    </source>
</evidence>
<dbReference type="AlphaFoldDB" id="A0AAW5A4I5"/>
<dbReference type="RefSeq" id="WP_232581730.1">
    <property type="nucleotide sequence ID" value="NZ_WMCP01000040.1"/>
</dbReference>
<evidence type="ECO:0008006" key="3">
    <source>
        <dbReference type="Google" id="ProtNLM"/>
    </source>
</evidence>
<sequence>MVYPKFIIFIGTSLLFGCSTAPTETSAKVTEYESVEQMGNFADCIIINTVEETYDVTLHSSLGIKRASHIYLKEAAFAQGANAVIMTSNNYGVATDQVQGIAYACNYSHQSRL</sequence>
<reference evidence="1" key="1">
    <citation type="submission" date="2019-11" db="EMBL/GenBank/DDBJ databases">
        <title>Comparative genomics of photobacteria reveal adaptation to distinct habitats.</title>
        <authorList>
            <person name="Fuertes-Perez S."/>
            <person name="Hilgarth M."/>
            <person name="Vogel R.F."/>
        </authorList>
    </citation>
    <scope>NUCLEOTIDE SEQUENCE</scope>
    <source>
        <strain evidence="1">TMW2.2145</strain>
    </source>
</reference>
<dbReference type="Proteomes" id="UP000813876">
    <property type="component" value="Unassembled WGS sequence"/>
</dbReference>
<dbReference type="PROSITE" id="PS51257">
    <property type="entry name" value="PROKAR_LIPOPROTEIN"/>
    <property type="match status" value="1"/>
</dbReference>
<gene>
    <name evidence="1" type="ORF">GLP33_20145</name>
</gene>
<name>A0AAW5A4I5_PHOPO</name>
<evidence type="ECO:0000313" key="2">
    <source>
        <dbReference type="Proteomes" id="UP000813876"/>
    </source>
</evidence>
<organism evidence="1 2">
    <name type="scientific">Photobacterium phosphoreum</name>
    <dbReference type="NCBI Taxonomy" id="659"/>
    <lineage>
        <taxon>Bacteria</taxon>
        <taxon>Pseudomonadati</taxon>
        <taxon>Pseudomonadota</taxon>
        <taxon>Gammaproteobacteria</taxon>
        <taxon>Vibrionales</taxon>
        <taxon>Vibrionaceae</taxon>
        <taxon>Photobacterium</taxon>
    </lineage>
</organism>